<accession>A0A0D2IXE2</accession>
<dbReference type="GeneID" id="25297066"/>
<dbReference type="Pfam" id="PF18566">
    <property type="entry name" value="Ldi"/>
    <property type="match status" value="2"/>
</dbReference>
<dbReference type="VEuPathDB" id="FungiDB:Z518_08995"/>
<evidence type="ECO:0000313" key="3">
    <source>
        <dbReference type="Proteomes" id="UP000053617"/>
    </source>
</evidence>
<organism evidence="2 3">
    <name type="scientific">Rhinocladiella mackenziei CBS 650.93</name>
    <dbReference type="NCBI Taxonomy" id="1442369"/>
    <lineage>
        <taxon>Eukaryota</taxon>
        <taxon>Fungi</taxon>
        <taxon>Dikarya</taxon>
        <taxon>Ascomycota</taxon>
        <taxon>Pezizomycotina</taxon>
        <taxon>Eurotiomycetes</taxon>
        <taxon>Chaetothyriomycetidae</taxon>
        <taxon>Chaetothyriales</taxon>
        <taxon>Herpotrichiellaceae</taxon>
        <taxon>Rhinocladiella</taxon>
    </lineage>
</organism>
<dbReference type="HOGENOM" id="CLU_806871_0_0_1"/>
<dbReference type="RefSeq" id="XP_013268406.1">
    <property type="nucleotide sequence ID" value="XM_013412952.1"/>
</dbReference>
<proteinExistence type="predicted"/>
<name>A0A0D2IXE2_9EURO</name>
<dbReference type="EMBL" id="KN847481">
    <property type="protein sequence ID" value="KIX01270.1"/>
    <property type="molecule type" value="Genomic_DNA"/>
</dbReference>
<sequence length="344" mass="38834">MAATITTTTMSQFMPQSLPLDISKYSKLSAEQVGHLRHFHNLAFQPDGEWFHMGAQEPAQEFLDATAINWPTQLDLLTTTACRLFAPSSSRSFVNSFTKCFEERSGAIAKLRDPWADPVVRENIMYSGHLLLMTSLYAMLFDDDEFENPDSIVFKWDPLFYGFGNEIFSYDNRSLQIAIIKEMERNGWIIAMRYNDSRDGTGTVSEVLTKYRAAWDRKGMVGPNGLFVDMWMVKQDHVFPAADVAWTAWQDTSSLDTTRVRGSLTWLLHRASAFMNTWNSELVSSLYAKQVSGFITNISGQIRLQPPVVANHYRQITAESPTVSQKDALTKAISLAKADIISAP</sequence>
<feature type="domain" description="Linalool dehydratase/isomerase" evidence="1">
    <location>
        <begin position="263"/>
        <end position="316"/>
    </location>
</feature>
<dbReference type="STRING" id="1442369.A0A0D2IXE2"/>
<reference evidence="2 3" key="1">
    <citation type="submission" date="2015-01" db="EMBL/GenBank/DDBJ databases">
        <title>The Genome Sequence of Rhinocladiella mackenzie CBS 650.93.</title>
        <authorList>
            <consortium name="The Broad Institute Genomics Platform"/>
            <person name="Cuomo C."/>
            <person name="de Hoog S."/>
            <person name="Gorbushina A."/>
            <person name="Stielow B."/>
            <person name="Teixiera M."/>
            <person name="Abouelleil A."/>
            <person name="Chapman S.B."/>
            <person name="Priest M."/>
            <person name="Young S.K."/>
            <person name="Wortman J."/>
            <person name="Nusbaum C."/>
            <person name="Birren B."/>
        </authorList>
    </citation>
    <scope>NUCLEOTIDE SEQUENCE [LARGE SCALE GENOMIC DNA]</scope>
    <source>
        <strain evidence="2 3">CBS 650.93</strain>
    </source>
</reference>
<dbReference type="InterPro" id="IPR041411">
    <property type="entry name" value="Ldi"/>
</dbReference>
<protein>
    <recommendedName>
        <fullName evidence="1">Linalool dehydratase/isomerase domain-containing protein</fullName>
    </recommendedName>
</protein>
<evidence type="ECO:0000259" key="1">
    <source>
        <dbReference type="Pfam" id="PF18566"/>
    </source>
</evidence>
<feature type="domain" description="Linalool dehydratase/isomerase" evidence="1">
    <location>
        <begin position="108"/>
        <end position="189"/>
    </location>
</feature>
<dbReference type="OrthoDB" id="9979195at2759"/>
<gene>
    <name evidence="2" type="ORF">Z518_08995</name>
</gene>
<keyword evidence="3" id="KW-1185">Reference proteome</keyword>
<dbReference type="Proteomes" id="UP000053617">
    <property type="component" value="Unassembled WGS sequence"/>
</dbReference>
<dbReference type="AlphaFoldDB" id="A0A0D2IXE2"/>
<evidence type="ECO:0000313" key="2">
    <source>
        <dbReference type="EMBL" id="KIX01270.1"/>
    </source>
</evidence>